<proteinExistence type="predicted"/>
<keyword evidence="2" id="KW-1185">Reference proteome</keyword>
<organism evidence="1 2">
    <name type="scientific">Thermocladium modestius</name>
    <dbReference type="NCBI Taxonomy" id="62609"/>
    <lineage>
        <taxon>Archaea</taxon>
        <taxon>Thermoproteota</taxon>
        <taxon>Thermoprotei</taxon>
        <taxon>Thermoproteales</taxon>
        <taxon>Thermoproteaceae</taxon>
        <taxon>Thermocladium</taxon>
    </lineage>
</organism>
<gene>
    <name evidence="1" type="ORF">GCM10007981_19160</name>
</gene>
<reference evidence="1" key="2">
    <citation type="submission" date="2020-09" db="EMBL/GenBank/DDBJ databases">
        <authorList>
            <person name="Sun Q."/>
            <person name="Ohkuma M."/>
        </authorList>
    </citation>
    <scope>NUCLEOTIDE SEQUENCE</scope>
    <source>
        <strain evidence="1">JCM 10088</strain>
    </source>
</reference>
<reference evidence="1" key="1">
    <citation type="journal article" date="2014" name="Int. J. Syst. Evol. Microbiol.">
        <title>Complete genome sequence of Corynebacterium casei LMG S-19264T (=DSM 44701T), isolated from a smear-ripened cheese.</title>
        <authorList>
            <consortium name="US DOE Joint Genome Institute (JGI-PGF)"/>
            <person name="Walter F."/>
            <person name="Albersmeier A."/>
            <person name="Kalinowski J."/>
            <person name="Ruckert C."/>
        </authorList>
    </citation>
    <scope>NUCLEOTIDE SEQUENCE</scope>
    <source>
        <strain evidence="1">JCM 10088</strain>
    </source>
</reference>
<dbReference type="OrthoDB" id="27741at2157"/>
<sequence length="269" mass="31391">MLLITYLPFYRIHELLLYFLLNLDLLKAERGIAYIDNVFSPAQIDILRRVIEGTPIELRFGNWRDRSLTFMQIIRDAKAEGWDSLVVDSDNVLDESITQIDSELVSKYMHYTILDRETWERREDRQRFLSRSVKLQDEPQVYGYRIAGKWRGVFFIGPKQGVRLSKPLLESINTNMLDRLSDALKSIDSGIRRFLSDETTLGMLYYYSGIRITPYIVASSHKHHGSDPSYHPLIVAMAHAELGRRLLDVGARMKWYYARYRLTAIAHAL</sequence>
<dbReference type="Proteomes" id="UP000610960">
    <property type="component" value="Unassembled WGS sequence"/>
</dbReference>
<accession>A0A830GXV1</accession>
<dbReference type="AlphaFoldDB" id="A0A830GXV1"/>
<protein>
    <submittedName>
        <fullName evidence="1">Uncharacterized protein</fullName>
    </submittedName>
</protein>
<name>A0A830GXV1_9CREN</name>
<dbReference type="EMBL" id="BMNL01000004">
    <property type="protein sequence ID" value="GGP22569.1"/>
    <property type="molecule type" value="Genomic_DNA"/>
</dbReference>
<dbReference type="RefSeq" id="WP_188597166.1">
    <property type="nucleotide sequence ID" value="NZ_BMNL01000004.1"/>
</dbReference>
<evidence type="ECO:0000313" key="2">
    <source>
        <dbReference type="Proteomes" id="UP000610960"/>
    </source>
</evidence>
<evidence type="ECO:0000313" key="1">
    <source>
        <dbReference type="EMBL" id="GGP22569.1"/>
    </source>
</evidence>
<comment type="caution">
    <text evidence="1">The sequence shown here is derived from an EMBL/GenBank/DDBJ whole genome shotgun (WGS) entry which is preliminary data.</text>
</comment>